<dbReference type="EMBL" id="CBMI010001315">
    <property type="protein sequence ID" value="CEG04504.1"/>
    <property type="molecule type" value="Genomic_DNA"/>
</dbReference>
<feature type="compositionally biased region" description="Basic and acidic residues" evidence="1">
    <location>
        <begin position="100"/>
        <end position="115"/>
    </location>
</feature>
<name>A0A090MBM6_9HYPO</name>
<proteinExistence type="predicted"/>
<feature type="compositionally biased region" description="Basic and acidic residues" evidence="1">
    <location>
        <begin position="225"/>
        <end position="251"/>
    </location>
</feature>
<feature type="compositionally biased region" description="Basic and acidic residues" evidence="1">
    <location>
        <begin position="411"/>
        <end position="474"/>
    </location>
</feature>
<dbReference type="AlphaFoldDB" id="A0A090MBM6"/>
<reference evidence="2" key="1">
    <citation type="submission" date="2013-05" db="EMBL/GenBank/DDBJ databases">
        <title>Draft genome sequences of six wheat associated Fusarium spp. isolates.</title>
        <authorList>
            <person name="Moolhuijzen P.M."/>
            <person name="Manners J.M."/>
            <person name="Wilcox S."/>
            <person name="Bellgard M.I."/>
            <person name="Gardiner D.M."/>
        </authorList>
    </citation>
    <scope>NUCLEOTIDE SEQUENCE</scope>
    <source>
        <strain evidence="2">CS3069</strain>
    </source>
</reference>
<feature type="region of interest" description="Disordered" evidence="1">
    <location>
        <begin position="81"/>
        <end position="350"/>
    </location>
</feature>
<feature type="region of interest" description="Disordered" evidence="1">
    <location>
        <begin position="28"/>
        <end position="61"/>
    </location>
</feature>
<dbReference type="EMBL" id="HG318456">
    <property type="protein sequence ID" value="CEG05770.1"/>
    <property type="molecule type" value="Genomic_DNA"/>
</dbReference>
<feature type="compositionally biased region" description="Basic and acidic residues" evidence="1">
    <location>
        <begin position="81"/>
        <end position="92"/>
    </location>
</feature>
<sequence length="503" mass="59326">MVQTSRAHSPAAVASKIRQVLNLRNFTAESSGADSAENIGNRVSRVPPPSHRKKPQARPINKRVLYQAAIAEHRNIKQLEEEARRAQNDRRSQSVSQRPQKKDFPEHDADHQATEKRRRPRRHESREDELTGSKDAGGVFGFLRHMMSSKDHHKNEPREEPDRQNDDGRIIGPTRKETGSRRHHPKEEKKEDREPRRTERRVQRTYEPVGDQEARRIKARHSRNHHEDTQQERDNRKPREAERPSTRDRSIHSHHRRRIQSDDRRKREQERGARLVARKAVRQAEEERRLKEQERQVSRTAPHKSHRDSKAALFDAKSSTATFTDGSRYMSRDESQLEEEVNEKRKKDREAAKAALLNYARRKIDEERKEAERQAMVRASERILASEVAKREAEEKQDEEKRLQEEEEKLAEERARKDAEQKEAEASLLNEAEKLAAEKEKEMRRMKEEKERQLAEERAKKRAEERDRVARQFKEERAKKLAEEKAKMALERKNARKQAEAEA</sequence>
<feature type="compositionally biased region" description="Basic and acidic residues" evidence="1">
    <location>
        <begin position="148"/>
        <end position="204"/>
    </location>
</feature>
<feature type="compositionally biased region" description="Basic and acidic residues" evidence="1">
    <location>
        <begin position="388"/>
        <end position="404"/>
    </location>
</feature>
<evidence type="ECO:0000256" key="1">
    <source>
        <dbReference type="SAM" id="MobiDB-lite"/>
    </source>
</evidence>
<feature type="compositionally biased region" description="Basic and acidic residues" evidence="1">
    <location>
        <begin position="259"/>
        <end position="273"/>
    </location>
</feature>
<feature type="compositionally biased region" description="Basic and acidic residues" evidence="1">
    <location>
        <begin position="282"/>
        <end position="297"/>
    </location>
</feature>
<protein>
    <submittedName>
        <fullName evidence="2">WGS project CBMI000000000 data, contig CS3069_c001317</fullName>
    </submittedName>
</protein>
<accession>A0A090MBM6</accession>
<evidence type="ECO:0000313" key="2">
    <source>
        <dbReference type="EMBL" id="CEG04504.1"/>
    </source>
</evidence>
<feature type="region of interest" description="Disordered" evidence="1">
    <location>
        <begin position="383"/>
        <end position="474"/>
    </location>
</feature>
<gene>
    <name evidence="2" type="ORF">BN850_0055870</name>
</gene>
<organism evidence="2">
    <name type="scientific">Fusarium clavum</name>
    <dbReference type="NCBI Taxonomy" id="2594811"/>
    <lineage>
        <taxon>Eukaryota</taxon>
        <taxon>Fungi</taxon>
        <taxon>Dikarya</taxon>
        <taxon>Ascomycota</taxon>
        <taxon>Pezizomycotina</taxon>
        <taxon>Sordariomycetes</taxon>
        <taxon>Hypocreomycetidae</taxon>
        <taxon>Hypocreales</taxon>
        <taxon>Nectriaceae</taxon>
        <taxon>Fusarium</taxon>
        <taxon>Fusarium incarnatum-equiseti species complex</taxon>
    </lineage>
</organism>
<feature type="region of interest" description="Disordered" evidence="1">
    <location>
        <begin position="484"/>
        <end position="503"/>
    </location>
</feature>